<feature type="transmembrane region" description="Helical" evidence="9">
    <location>
        <begin position="12"/>
        <end position="33"/>
    </location>
</feature>
<dbReference type="Proteomes" id="UP001158045">
    <property type="component" value="Unassembled WGS sequence"/>
</dbReference>
<evidence type="ECO:0000256" key="1">
    <source>
        <dbReference type="ARBA" id="ARBA00004429"/>
    </source>
</evidence>
<protein>
    <submittedName>
        <fullName evidence="11">TRAP transporter small permease</fullName>
    </submittedName>
</protein>
<keyword evidence="5 9" id="KW-0812">Transmembrane</keyword>
<dbReference type="Pfam" id="PF04290">
    <property type="entry name" value="DctQ"/>
    <property type="match status" value="1"/>
</dbReference>
<dbReference type="InterPro" id="IPR007387">
    <property type="entry name" value="TRAP_DctQ"/>
</dbReference>
<evidence type="ECO:0000256" key="2">
    <source>
        <dbReference type="ARBA" id="ARBA00022448"/>
    </source>
</evidence>
<keyword evidence="3" id="KW-1003">Cell membrane</keyword>
<gene>
    <name evidence="11" type="ORF">QE109_06620</name>
</gene>
<reference evidence="11 12" key="1">
    <citation type="submission" date="2023-04" db="EMBL/GenBank/DDBJ databases">
        <title>Fusibacter bizertensis strain WBS, isolated from littoral bottom sediments of the Arctic seas - biochemical and genomic analysis.</title>
        <authorList>
            <person name="Brioukhanov A.L."/>
        </authorList>
    </citation>
    <scope>NUCLEOTIDE SEQUENCE [LARGE SCALE GENOMIC DNA]</scope>
    <source>
        <strain evidence="11 12">WBS</strain>
    </source>
</reference>
<evidence type="ECO:0000256" key="4">
    <source>
        <dbReference type="ARBA" id="ARBA00022519"/>
    </source>
</evidence>
<evidence type="ECO:0000259" key="10">
    <source>
        <dbReference type="Pfam" id="PF04290"/>
    </source>
</evidence>
<keyword evidence="4" id="KW-0997">Cell inner membrane</keyword>
<feature type="transmembrane region" description="Helical" evidence="9">
    <location>
        <begin position="84"/>
        <end position="104"/>
    </location>
</feature>
<dbReference type="PANTHER" id="PTHR35011:SF2">
    <property type="entry name" value="2,3-DIKETO-L-GULONATE TRAP TRANSPORTER SMALL PERMEASE PROTEIN YIAM"/>
    <property type="match status" value="1"/>
</dbReference>
<evidence type="ECO:0000313" key="11">
    <source>
        <dbReference type="EMBL" id="MDH8677812.1"/>
    </source>
</evidence>
<evidence type="ECO:0000256" key="7">
    <source>
        <dbReference type="ARBA" id="ARBA00023136"/>
    </source>
</evidence>
<evidence type="ECO:0000313" key="12">
    <source>
        <dbReference type="Proteomes" id="UP001158045"/>
    </source>
</evidence>
<comment type="subcellular location">
    <subcellularLocation>
        <location evidence="1">Cell inner membrane</location>
        <topology evidence="1">Multi-pass membrane protein</topology>
    </subcellularLocation>
</comment>
<evidence type="ECO:0000256" key="8">
    <source>
        <dbReference type="ARBA" id="ARBA00038436"/>
    </source>
</evidence>
<evidence type="ECO:0000256" key="9">
    <source>
        <dbReference type="SAM" id="Phobius"/>
    </source>
</evidence>
<dbReference type="RefSeq" id="WP_281093636.1">
    <property type="nucleotide sequence ID" value="NZ_JARYZI010000003.1"/>
</dbReference>
<keyword evidence="2" id="KW-0813">Transport</keyword>
<evidence type="ECO:0000256" key="5">
    <source>
        <dbReference type="ARBA" id="ARBA00022692"/>
    </source>
</evidence>
<keyword evidence="7 9" id="KW-0472">Membrane</keyword>
<dbReference type="PANTHER" id="PTHR35011">
    <property type="entry name" value="2,3-DIKETO-L-GULONATE TRAP TRANSPORTER SMALL PERMEASE PROTEIN YIAM"/>
    <property type="match status" value="1"/>
</dbReference>
<sequence length="152" mass="17007">MLDKILAKVENTIIVGALLSSVLALMVNIVLRYIFKSGLIWAEEYARFAIVWLTFIGASVVIREGEHLSVGIVMELLKNRKAKVFVEKTGILLALLFSVFLIVFGGQLTVETYKLGQVSPSLQLPMWTVYSAVPMGGLLTSYRFIQLLRRKT</sequence>
<accession>A0ABT6NBL6</accession>
<evidence type="ECO:0000256" key="3">
    <source>
        <dbReference type="ARBA" id="ARBA00022475"/>
    </source>
</evidence>
<evidence type="ECO:0000256" key="6">
    <source>
        <dbReference type="ARBA" id="ARBA00022989"/>
    </source>
</evidence>
<comment type="similarity">
    <text evidence="8">Belongs to the TRAP transporter small permease family.</text>
</comment>
<dbReference type="InterPro" id="IPR055348">
    <property type="entry name" value="DctQ"/>
</dbReference>
<comment type="caution">
    <text evidence="11">The sequence shown here is derived from an EMBL/GenBank/DDBJ whole genome shotgun (WGS) entry which is preliminary data.</text>
</comment>
<organism evidence="11 12">
    <name type="scientific">Fusibacter bizertensis</name>
    <dbReference type="NCBI Taxonomy" id="1488331"/>
    <lineage>
        <taxon>Bacteria</taxon>
        <taxon>Bacillati</taxon>
        <taxon>Bacillota</taxon>
        <taxon>Clostridia</taxon>
        <taxon>Eubacteriales</taxon>
        <taxon>Eubacteriales Family XII. Incertae Sedis</taxon>
        <taxon>Fusibacter</taxon>
    </lineage>
</organism>
<name>A0ABT6NBL6_9FIRM</name>
<feature type="transmembrane region" description="Helical" evidence="9">
    <location>
        <begin position="45"/>
        <end position="63"/>
    </location>
</feature>
<keyword evidence="6 9" id="KW-1133">Transmembrane helix</keyword>
<feature type="domain" description="Tripartite ATP-independent periplasmic transporters DctQ component" evidence="10">
    <location>
        <begin position="22"/>
        <end position="150"/>
    </location>
</feature>
<feature type="transmembrane region" description="Helical" evidence="9">
    <location>
        <begin position="124"/>
        <end position="145"/>
    </location>
</feature>
<keyword evidence="12" id="KW-1185">Reference proteome</keyword>
<proteinExistence type="inferred from homology"/>
<dbReference type="EMBL" id="JARYZI010000003">
    <property type="protein sequence ID" value="MDH8677812.1"/>
    <property type="molecule type" value="Genomic_DNA"/>
</dbReference>